<evidence type="ECO:0000313" key="1">
    <source>
        <dbReference type="EMBL" id="UZJ23718.1"/>
    </source>
</evidence>
<sequence>MRLQLESATDVLSLDGINKDGYGVQALPGATGLGLPPVQGQWLEGAGDGAVYRGKRNLSRTIDLPFAIQARDRLDLQAWLRRLSLMLAQPCTLRLVEDDNSSWFTEVVRVGGGDYSYGDDTIGEDEFYSVITFQAGDPFWTSSETSRKTVGGDGGTRGLLPRLSALQVSASQAIGDVTFENPGDAPAYPLWAVHGPGNSFEAISPSGDRLAWMGTVAVGESVFFDTRRGTVYDQLGVNRYSGLMPAPRFWSVPPGTTTASVALLDTNAESQVVVTWRPRRWMVV</sequence>
<dbReference type="RefSeq" id="WP_265381826.1">
    <property type="nucleotide sequence ID" value="NZ_CP110615.1"/>
</dbReference>
<keyword evidence="2" id="KW-1185">Reference proteome</keyword>
<accession>A0ABY6NWP8</accession>
<dbReference type="Proteomes" id="UP001164965">
    <property type="component" value="Chromosome"/>
</dbReference>
<dbReference type="EMBL" id="CP110615">
    <property type="protein sequence ID" value="UZJ23718.1"/>
    <property type="molecule type" value="Genomic_DNA"/>
</dbReference>
<name>A0ABY6NWP8_9NOCA</name>
<gene>
    <name evidence="1" type="ORF">RHODO2019_10915</name>
</gene>
<protein>
    <submittedName>
        <fullName evidence="1">Phage tail family protein</fullName>
    </submittedName>
</protein>
<evidence type="ECO:0000313" key="2">
    <source>
        <dbReference type="Proteomes" id="UP001164965"/>
    </source>
</evidence>
<proteinExistence type="predicted"/>
<reference evidence="1" key="1">
    <citation type="submission" date="2022-10" db="EMBL/GenBank/DDBJ databases">
        <title>Rhodococcus sp.75.</title>
        <authorList>
            <person name="Sun M."/>
        </authorList>
    </citation>
    <scope>NUCLEOTIDE SEQUENCE</scope>
    <source>
        <strain evidence="1">75</strain>
    </source>
</reference>
<organism evidence="1 2">
    <name type="scientific">Rhodococcus antarcticus</name>
    <dbReference type="NCBI Taxonomy" id="2987751"/>
    <lineage>
        <taxon>Bacteria</taxon>
        <taxon>Bacillati</taxon>
        <taxon>Actinomycetota</taxon>
        <taxon>Actinomycetes</taxon>
        <taxon>Mycobacteriales</taxon>
        <taxon>Nocardiaceae</taxon>
        <taxon>Rhodococcus</taxon>
    </lineage>
</organism>